<name>U7QHM3_9CYAN</name>
<dbReference type="OrthoDB" id="9782215at2"/>
<accession>U7QHM3</accession>
<evidence type="ECO:0000313" key="2">
    <source>
        <dbReference type="Proteomes" id="UP000017127"/>
    </source>
</evidence>
<comment type="caution">
    <text evidence="1">The sequence shown here is derived from an EMBL/GenBank/DDBJ whole genome shotgun (WGS) entry which is preliminary data.</text>
</comment>
<proteinExistence type="predicted"/>
<protein>
    <submittedName>
        <fullName evidence="1">Uncharacterized protein</fullName>
    </submittedName>
</protein>
<dbReference type="RefSeq" id="WP_023066300.1">
    <property type="nucleotide sequence ID" value="NZ_AUZM01000021.1"/>
</dbReference>
<dbReference type="AlphaFoldDB" id="U7QHM3"/>
<dbReference type="Proteomes" id="UP000017127">
    <property type="component" value="Unassembled WGS sequence"/>
</dbReference>
<organism evidence="1 2">
    <name type="scientific">Lyngbya aestuarii BL J</name>
    <dbReference type="NCBI Taxonomy" id="1348334"/>
    <lineage>
        <taxon>Bacteria</taxon>
        <taxon>Bacillati</taxon>
        <taxon>Cyanobacteriota</taxon>
        <taxon>Cyanophyceae</taxon>
        <taxon>Oscillatoriophycideae</taxon>
        <taxon>Oscillatoriales</taxon>
        <taxon>Microcoleaceae</taxon>
        <taxon>Lyngbya</taxon>
    </lineage>
</organism>
<reference evidence="1 2" key="1">
    <citation type="journal article" date="2013" name="Front. Microbiol.">
        <title>Comparative genomic analyses of the cyanobacterium, Lyngbya aestuarii BL J, a powerful hydrogen producer.</title>
        <authorList>
            <person name="Kothari A."/>
            <person name="Vaughn M."/>
            <person name="Garcia-Pichel F."/>
        </authorList>
    </citation>
    <scope>NUCLEOTIDE SEQUENCE [LARGE SCALE GENOMIC DNA]</scope>
    <source>
        <strain evidence="1 2">BL J</strain>
    </source>
</reference>
<evidence type="ECO:0000313" key="1">
    <source>
        <dbReference type="EMBL" id="ERT07459.1"/>
    </source>
</evidence>
<gene>
    <name evidence="1" type="ORF">M595_2586</name>
</gene>
<sequence>MWLTRGFVLSLMADDAVLIPVASQPSVSFSMTTEYKQSLGISDLELAQPNAKLTPGVNLLALQFSGSRTCPAERFVRLRREFGDQVETIEIDSASGNPHQISPMAYAVLTVHFVDSPEYPT</sequence>
<keyword evidence="2" id="KW-1185">Reference proteome</keyword>
<dbReference type="EMBL" id="AUZM01000021">
    <property type="protein sequence ID" value="ERT07459.1"/>
    <property type="molecule type" value="Genomic_DNA"/>
</dbReference>